<evidence type="ECO:0000313" key="4">
    <source>
        <dbReference type="Proteomes" id="UP001153954"/>
    </source>
</evidence>
<sequence length="259" mass="28998">MSAKGKNRSPTSMEKCSKCNKAGNPADKKLSITCDCCKDLLCGDCHGLSPTEIRVFELKTVARVVTFLCADCRSTMTQLPSILKKLNDLTDEVQQLRLRQNMMATEAAVHELTERKYRAQNIIVYDIPESTSENIQEKKKHDSEEVAKLIRGVCNIDCSKAKMFRLGAPKSADAPPRPLKVILKSKSEALAVLRNKGKLSKPGSIKADLTPLQREYLKYLREELDKRISSGEKDVTIKYIQGQPKIVKNKILSNSQKNC</sequence>
<dbReference type="InterPro" id="IPR013083">
    <property type="entry name" value="Znf_RING/FYVE/PHD"/>
</dbReference>
<dbReference type="Gene3D" id="3.30.40.10">
    <property type="entry name" value="Zinc/RING finger domain, C3HC4 (zinc finger)"/>
    <property type="match status" value="1"/>
</dbReference>
<accession>A0AAU9USH0</accession>
<keyword evidence="1" id="KW-0175">Coiled coil</keyword>
<feature type="region of interest" description="Disordered" evidence="2">
    <location>
        <begin position="1"/>
        <end position="20"/>
    </location>
</feature>
<dbReference type="AlphaFoldDB" id="A0AAU9USH0"/>
<evidence type="ECO:0008006" key="5">
    <source>
        <dbReference type="Google" id="ProtNLM"/>
    </source>
</evidence>
<organism evidence="3 4">
    <name type="scientific">Euphydryas editha</name>
    <name type="common">Edith's checkerspot</name>
    <dbReference type="NCBI Taxonomy" id="104508"/>
    <lineage>
        <taxon>Eukaryota</taxon>
        <taxon>Metazoa</taxon>
        <taxon>Ecdysozoa</taxon>
        <taxon>Arthropoda</taxon>
        <taxon>Hexapoda</taxon>
        <taxon>Insecta</taxon>
        <taxon>Pterygota</taxon>
        <taxon>Neoptera</taxon>
        <taxon>Endopterygota</taxon>
        <taxon>Lepidoptera</taxon>
        <taxon>Glossata</taxon>
        <taxon>Ditrysia</taxon>
        <taxon>Papilionoidea</taxon>
        <taxon>Nymphalidae</taxon>
        <taxon>Nymphalinae</taxon>
        <taxon>Euphydryas</taxon>
    </lineage>
</organism>
<protein>
    <recommendedName>
        <fullName evidence="5">B box-type domain-containing protein</fullName>
    </recommendedName>
</protein>
<name>A0AAU9USH0_EUPED</name>
<keyword evidence="4" id="KW-1185">Reference proteome</keyword>
<evidence type="ECO:0000256" key="1">
    <source>
        <dbReference type="SAM" id="Coils"/>
    </source>
</evidence>
<evidence type="ECO:0000313" key="3">
    <source>
        <dbReference type="EMBL" id="CAH2101564.1"/>
    </source>
</evidence>
<comment type="caution">
    <text evidence="3">The sequence shown here is derived from an EMBL/GenBank/DDBJ whole genome shotgun (WGS) entry which is preliminary data.</text>
</comment>
<dbReference type="SUPFAM" id="SSF57903">
    <property type="entry name" value="FYVE/PHD zinc finger"/>
    <property type="match status" value="1"/>
</dbReference>
<dbReference type="InterPro" id="IPR011011">
    <property type="entry name" value="Znf_FYVE_PHD"/>
</dbReference>
<evidence type="ECO:0000256" key="2">
    <source>
        <dbReference type="SAM" id="MobiDB-lite"/>
    </source>
</evidence>
<proteinExistence type="predicted"/>
<gene>
    <name evidence="3" type="ORF">EEDITHA_LOCUS16305</name>
</gene>
<reference evidence="3" key="1">
    <citation type="submission" date="2022-03" db="EMBL/GenBank/DDBJ databases">
        <authorList>
            <person name="Tunstrom K."/>
        </authorList>
    </citation>
    <scope>NUCLEOTIDE SEQUENCE</scope>
</reference>
<dbReference type="Proteomes" id="UP001153954">
    <property type="component" value="Unassembled WGS sequence"/>
</dbReference>
<feature type="coiled-coil region" evidence="1">
    <location>
        <begin position="79"/>
        <end position="106"/>
    </location>
</feature>
<dbReference type="EMBL" id="CAKOGL010000023">
    <property type="protein sequence ID" value="CAH2101564.1"/>
    <property type="molecule type" value="Genomic_DNA"/>
</dbReference>